<dbReference type="Pfam" id="PF10710">
    <property type="entry name" value="DUF2512"/>
    <property type="match status" value="1"/>
</dbReference>
<protein>
    <submittedName>
        <fullName evidence="2">Uncharacterized protein DUF2512</fullName>
    </submittedName>
</protein>
<dbReference type="OrthoDB" id="2111682at2"/>
<dbReference type="RefSeq" id="WP_148931001.1">
    <property type="nucleotide sequence ID" value="NZ_VNHS01000008.1"/>
</dbReference>
<name>A0A5S5BZ83_9BACL</name>
<feature type="transmembrane region" description="Helical" evidence="1">
    <location>
        <begin position="5"/>
        <end position="22"/>
    </location>
</feature>
<evidence type="ECO:0000313" key="2">
    <source>
        <dbReference type="EMBL" id="TYP72367.1"/>
    </source>
</evidence>
<keyword evidence="1" id="KW-1133">Transmembrane helix</keyword>
<feature type="transmembrane region" description="Helical" evidence="1">
    <location>
        <begin position="57"/>
        <end position="74"/>
    </location>
</feature>
<proteinExistence type="predicted"/>
<evidence type="ECO:0000313" key="3">
    <source>
        <dbReference type="Proteomes" id="UP000323257"/>
    </source>
</evidence>
<reference evidence="2 3" key="1">
    <citation type="submission" date="2019-07" db="EMBL/GenBank/DDBJ databases">
        <title>Genomic Encyclopedia of Type Strains, Phase III (KMG-III): the genomes of soil and plant-associated and newly described type strains.</title>
        <authorList>
            <person name="Whitman W."/>
        </authorList>
    </citation>
    <scope>NUCLEOTIDE SEQUENCE [LARGE SCALE GENOMIC DNA]</scope>
    <source>
        <strain evidence="2 3">BL24</strain>
    </source>
</reference>
<comment type="caution">
    <text evidence="2">The sequence shown here is derived from an EMBL/GenBank/DDBJ whole genome shotgun (WGS) entry which is preliminary data.</text>
</comment>
<dbReference type="InterPro" id="IPR019649">
    <property type="entry name" value="DUF2512"/>
</dbReference>
<feature type="transmembrane region" description="Helical" evidence="1">
    <location>
        <begin position="86"/>
        <end position="105"/>
    </location>
</feature>
<dbReference type="AlphaFoldDB" id="A0A5S5BZ83"/>
<evidence type="ECO:0000256" key="1">
    <source>
        <dbReference type="SAM" id="Phobius"/>
    </source>
</evidence>
<accession>A0A5S5BZ83</accession>
<gene>
    <name evidence="2" type="ORF">BCM02_10821</name>
</gene>
<feature type="transmembrane region" description="Helical" evidence="1">
    <location>
        <begin position="28"/>
        <end position="45"/>
    </location>
</feature>
<sequence>MSKFVFKWLVNGAIVVALLMYYTDATLLEAAMAATGLTVVAYLIGDQLILRKTNNTIATIADFGLAMAYLYVVADYLDWNLSLGEAFFISLMLGAFEFVFHRYMLREEAY</sequence>
<dbReference type="Proteomes" id="UP000323257">
    <property type="component" value="Unassembled WGS sequence"/>
</dbReference>
<organism evidence="2 3">
    <name type="scientific">Paenibacillus methanolicus</name>
    <dbReference type="NCBI Taxonomy" id="582686"/>
    <lineage>
        <taxon>Bacteria</taxon>
        <taxon>Bacillati</taxon>
        <taxon>Bacillota</taxon>
        <taxon>Bacilli</taxon>
        <taxon>Bacillales</taxon>
        <taxon>Paenibacillaceae</taxon>
        <taxon>Paenibacillus</taxon>
    </lineage>
</organism>
<keyword evidence="3" id="KW-1185">Reference proteome</keyword>
<keyword evidence="1" id="KW-0812">Transmembrane</keyword>
<dbReference type="EMBL" id="VNHS01000008">
    <property type="protein sequence ID" value="TYP72367.1"/>
    <property type="molecule type" value="Genomic_DNA"/>
</dbReference>
<keyword evidence="1" id="KW-0472">Membrane</keyword>